<dbReference type="PANTHER" id="PTHR43094:SF1">
    <property type="entry name" value="AMINOTRANSFERASE CLASS-III"/>
    <property type="match status" value="1"/>
</dbReference>
<dbReference type="PROSITE" id="PS00600">
    <property type="entry name" value="AA_TRANSFER_CLASS_3"/>
    <property type="match status" value="1"/>
</dbReference>
<evidence type="ECO:0000256" key="4">
    <source>
        <dbReference type="ARBA" id="ARBA00022898"/>
    </source>
</evidence>
<reference evidence="6 7" key="1">
    <citation type="journal article" date="2018" name="J. Microbiol.">
        <title>Salicibibacter kimchii gen. nov., sp. nov., a moderately halophilic and alkalitolerant bacterium in the family Bacillaceae, isolated from kimchi.</title>
        <authorList>
            <person name="Jang J.Y."/>
            <person name="Oh Y.J."/>
            <person name="Lim S.K."/>
            <person name="Park H.K."/>
            <person name="Lee C."/>
            <person name="Kim J.Y."/>
            <person name="Lee M.A."/>
            <person name="Choi H.J."/>
        </authorList>
    </citation>
    <scope>NUCLEOTIDE SEQUENCE [LARGE SCALE GENOMIC DNA]</scope>
    <source>
        <strain evidence="6 7">NKC1-1</strain>
    </source>
</reference>
<dbReference type="OrthoDB" id="9807885at2"/>
<evidence type="ECO:0000256" key="2">
    <source>
        <dbReference type="ARBA" id="ARBA00022576"/>
    </source>
</evidence>
<evidence type="ECO:0000256" key="5">
    <source>
        <dbReference type="RuleBase" id="RU003560"/>
    </source>
</evidence>
<dbReference type="NCBIfam" id="NF005812">
    <property type="entry name" value="PRK07678.1"/>
    <property type="match status" value="1"/>
</dbReference>
<organism evidence="6 7">
    <name type="scientific">Salicibibacter kimchii</name>
    <dbReference type="NCBI Taxonomy" id="2099786"/>
    <lineage>
        <taxon>Bacteria</taxon>
        <taxon>Bacillati</taxon>
        <taxon>Bacillota</taxon>
        <taxon>Bacilli</taxon>
        <taxon>Bacillales</taxon>
        <taxon>Bacillaceae</taxon>
        <taxon>Salicibibacter</taxon>
    </lineage>
</organism>
<dbReference type="InterPro" id="IPR015422">
    <property type="entry name" value="PyrdxlP-dep_Trfase_small"/>
</dbReference>
<dbReference type="InterPro" id="IPR015424">
    <property type="entry name" value="PyrdxlP-dep_Trfase"/>
</dbReference>
<keyword evidence="2 6" id="KW-0032">Aminotransferase</keyword>
<accession>A0A345C133</accession>
<keyword evidence="7" id="KW-1185">Reference proteome</keyword>
<dbReference type="RefSeq" id="WP_114374263.1">
    <property type="nucleotide sequence ID" value="NZ_CP031092.1"/>
</dbReference>
<dbReference type="PANTHER" id="PTHR43094">
    <property type="entry name" value="AMINOTRANSFERASE"/>
    <property type="match status" value="1"/>
</dbReference>
<evidence type="ECO:0000256" key="3">
    <source>
        <dbReference type="ARBA" id="ARBA00022679"/>
    </source>
</evidence>
<dbReference type="AlphaFoldDB" id="A0A345C133"/>
<keyword evidence="4 5" id="KW-0663">Pyridoxal phosphate</keyword>
<dbReference type="FunFam" id="3.40.640.10:FF:000014">
    <property type="entry name" value="Adenosylmethionine-8-amino-7-oxononanoate aminotransferase, probable"/>
    <property type="match status" value="1"/>
</dbReference>
<evidence type="ECO:0000313" key="7">
    <source>
        <dbReference type="Proteomes" id="UP000252100"/>
    </source>
</evidence>
<dbReference type="GO" id="GO:0008483">
    <property type="term" value="F:transaminase activity"/>
    <property type="evidence" value="ECO:0007669"/>
    <property type="project" value="UniProtKB-KW"/>
</dbReference>
<keyword evidence="3 6" id="KW-0808">Transferase</keyword>
<evidence type="ECO:0000256" key="1">
    <source>
        <dbReference type="ARBA" id="ARBA00008954"/>
    </source>
</evidence>
<dbReference type="PIRSF" id="PIRSF000521">
    <property type="entry name" value="Transaminase_4ab_Lys_Orn"/>
    <property type="match status" value="1"/>
</dbReference>
<name>A0A345C133_9BACI</name>
<dbReference type="KEGG" id="rue:DT065_13485"/>
<dbReference type="Proteomes" id="UP000252100">
    <property type="component" value="Chromosome"/>
</dbReference>
<dbReference type="InterPro" id="IPR049704">
    <property type="entry name" value="Aminotrans_3_PPA_site"/>
</dbReference>
<dbReference type="SUPFAM" id="SSF53383">
    <property type="entry name" value="PLP-dependent transferases"/>
    <property type="match status" value="1"/>
</dbReference>
<dbReference type="Pfam" id="PF00202">
    <property type="entry name" value="Aminotran_3"/>
    <property type="match status" value="1"/>
</dbReference>
<dbReference type="InterPro" id="IPR015421">
    <property type="entry name" value="PyrdxlP-dep_Trfase_major"/>
</dbReference>
<evidence type="ECO:0000313" key="6">
    <source>
        <dbReference type="EMBL" id="AXF56914.1"/>
    </source>
</evidence>
<dbReference type="Gene3D" id="3.90.1150.10">
    <property type="entry name" value="Aspartate Aminotransferase, domain 1"/>
    <property type="match status" value="1"/>
</dbReference>
<dbReference type="Gene3D" id="3.40.640.10">
    <property type="entry name" value="Type I PLP-dependent aspartate aminotransferase-like (Major domain)"/>
    <property type="match status" value="1"/>
</dbReference>
<dbReference type="EMBL" id="CP031092">
    <property type="protein sequence ID" value="AXF56914.1"/>
    <property type="molecule type" value="Genomic_DNA"/>
</dbReference>
<gene>
    <name evidence="6" type="ORF">DT065_13485</name>
</gene>
<dbReference type="GO" id="GO:0030170">
    <property type="term" value="F:pyridoxal phosphate binding"/>
    <property type="evidence" value="ECO:0007669"/>
    <property type="project" value="InterPro"/>
</dbReference>
<protein>
    <submittedName>
        <fullName evidence="6">Aspartate aminotransferase family protein</fullName>
    </submittedName>
</protein>
<dbReference type="CDD" id="cd00610">
    <property type="entry name" value="OAT_like"/>
    <property type="match status" value="1"/>
</dbReference>
<dbReference type="InterPro" id="IPR005814">
    <property type="entry name" value="Aminotrans_3"/>
</dbReference>
<comment type="similarity">
    <text evidence="1 5">Belongs to the class-III pyridoxal-phosphate-dependent aminotransferase family.</text>
</comment>
<proteinExistence type="inferred from homology"/>
<sequence>MSDQTFQNRLYEKDEKYMWHHLKPYQKEQKPMVIERANGAWITDIEGNSYLDGMSGLWCVNVGYGRDEMVEAATEQLYKMPFHPLMNSHVPGIQLSEKLNHWLKGNYRIFFSNSGSEANETAFKIARQYHHQNGEPGRYKFISRYRSYHGNTFGSLAATGQAQRKYRYEPLAPGFIHVHAPDEYRVPSGQTYEEWSLECAHMMEDTILWERPETVAGVIMEPMITGGGVLIPHPSYVKKVEEICKKYGILFINDEVICGFGRTGENFGYQHYGVEPDIVTMAKGITSGYLPLAATAVKQELYEPFKSEEESDHFRHVNTFGGHPAACNLAIKNLEIMEAEQLIDRSKKLGAKLREEIQPLEDHPNVGNIRQKGLLFGIELVKDKKTKEPASSEMVGEKVAQCKSKGLIISKNGDTVAGYSNTLTMAPPLSMTDDDATMIVRTLKEVFQE</sequence>